<reference evidence="2 3" key="1">
    <citation type="submission" date="2020-08" db="EMBL/GenBank/DDBJ databases">
        <title>Genomic Encyclopedia of Type Strains, Phase III (KMG-III): the genomes of soil and plant-associated and newly described type strains.</title>
        <authorList>
            <person name="Whitman W."/>
        </authorList>
    </citation>
    <scope>NUCLEOTIDE SEQUENCE [LARGE SCALE GENOMIC DNA]</scope>
    <source>
        <strain evidence="2 3">CECT 8840</strain>
    </source>
</reference>
<protein>
    <submittedName>
        <fullName evidence="2">Uncharacterized protein YukE</fullName>
    </submittedName>
</protein>
<organism evidence="2 3">
    <name type="scientific">Streptosporangium saharense</name>
    <dbReference type="NCBI Taxonomy" id="1706840"/>
    <lineage>
        <taxon>Bacteria</taxon>
        <taxon>Bacillati</taxon>
        <taxon>Actinomycetota</taxon>
        <taxon>Actinomycetes</taxon>
        <taxon>Streptosporangiales</taxon>
        <taxon>Streptosporangiaceae</taxon>
        <taxon>Streptosporangium</taxon>
    </lineage>
</organism>
<proteinExistence type="predicted"/>
<accession>A0A7W7VQF0</accession>
<keyword evidence="3" id="KW-1185">Reference proteome</keyword>
<feature type="region of interest" description="Disordered" evidence="1">
    <location>
        <begin position="187"/>
        <end position="324"/>
    </location>
</feature>
<evidence type="ECO:0000256" key="1">
    <source>
        <dbReference type="SAM" id="MobiDB-lite"/>
    </source>
</evidence>
<evidence type="ECO:0000313" key="2">
    <source>
        <dbReference type="EMBL" id="MBB4918673.1"/>
    </source>
</evidence>
<comment type="caution">
    <text evidence="2">The sequence shown here is derived from an EMBL/GenBank/DDBJ whole genome shotgun (WGS) entry which is preliminary data.</text>
</comment>
<sequence length="444" mass="45005">MAQTGSNRLKYGIEPQETSLSITLFDSVMDQVRDWVDDTHPAAVKRAGDYYVAAHDLLQDAAVTLKQRATDLAGKYNGTESVEAQKELQRLHASIRELAGKMRQVGTTLRGYSETLSWAQRNIVTKRGQDSRSDHDTDWADNIPFYGMYRVEDRARDRFNEINQKIIQHYKELPDEVQYALPTPVQLPMPKYDDVTLPGGPKGTVTGPGSGGYDGTSTRLSVNDPTNGLGLNGSDLGGLDGLDGAGGPGDLGGPGQDGTDPSGQGPGSIDGFPPGPGTDGSGSGPGSGVGGLDPNVINPGSLDGSLPGVGANGTGTGTGTTTLAGLGDPANLGLTNGTIGQPNGQGAYPFSNGLNGNGTGTGPGIGVGVGAPNGMGGTGGFGGVGGVGAAGGLRVAGASGMPMVPFGAGGAGAQENQEQESTTWLLEDDEVWGSGGDTIPPVIT</sequence>
<dbReference type="RefSeq" id="WP_184720151.1">
    <property type="nucleotide sequence ID" value="NZ_JACHJP010000007.1"/>
</dbReference>
<evidence type="ECO:0000313" key="3">
    <source>
        <dbReference type="Proteomes" id="UP000552644"/>
    </source>
</evidence>
<feature type="compositionally biased region" description="Gly residues" evidence="1">
    <location>
        <begin position="200"/>
        <end position="214"/>
    </location>
</feature>
<dbReference type="AlphaFoldDB" id="A0A7W7VQF0"/>
<feature type="compositionally biased region" description="Gly residues" evidence="1">
    <location>
        <begin position="277"/>
        <end position="291"/>
    </location>
</feature>
<dbReference type="Proteomes" id="UP000552644">
    <property type="component" value="Unassembled WGS sequence"/>
</dbReference>
<dbReference type="EMBL" id="JACHJP010000007">
    <property type="protein sequence ID" value="MBB4918673.1"/>
    <property type="molecule type" value="Genomic_DNA"/>
</dbReference>
<feature type="compositionally biased region" description="Gly residues" evidence="1">
    <location>
        <begin position="235"/>
        <end position="256"/>
    </location>
</feature>
<name>A0A7W7VQF0_9ACTN</name>
<feature type="region of interest" description="Disordered" evidence="1">
    <location>
        <begin position="425"/>
        <end position="444"/>
    </location>
</feature>
<gene>
    <name evidence="2" type="ORF">FHS44_005803</name>
</gene>